<dbReference type="GO" id="GO:0005524">
    <property type="term" value="F:ATP binding"/>
    <property type="evidence" value="ECO:0007669"/>
    <property type="project" value="UniProtKB-KW"/>
</dbReference>
<keyword evidence="15" id="KW-1185">Reference proteome</keyword>
<evidence type="ECO:0000256" key="1">
    <source>
        <dbReference type="ARBA" id="ARBA00005594"/>
    </source>
</evidence>
<dbReference type="EC" id="6.1.1.10" evidence="2"/>
<dbReference type="InterPro" id="IPR014758">
    <property type="entry name" value="Met-tRNA_synth"/>
</dbReference>
<dbReference type="Gene3D" id="2.20.28.20">
    <property type="entry name" value="Methionyl-tRNA synthetase, Zn-domain"/>
    <property type="match status" value="1"/>
</dbReference>
<evidence type="ECO:0000313" key="14">
    <source>
        <dbReference type="EMBL" id="CAG8539142.1"/>
    </source>
</evidence>
<dbReference type="InterPro" id="IPR023458">
    <property type="entry name" value="Met-tRNA_ligase_1"/>
</dbReference>
<dbReference type="AlphaFoldDB" id="A0A9N9ASB5"/>
<dbReference type="InterPro" id="IPR029038">
    <property type="entry name" value="MetRS_Zn"/>
</dbReference>
<keyword evidence="7 10" id="KW-0030">Aminoacyl-tRNA synthetase</keyword>
<reference evidence="14" key="1">
    <citation type="submission" date="2021-06" db="EMBL/GenBank/DDBJ databases">
        <authorList>
            <person name="Kallberg Y."/>
            <person name="Tangrot J."/>
            <person name="Rosling A."/>
        </authorList>
    </citation>
    <scope>NUCLEOTIDE SEQUENCE</scope>
    <source>
        <strain evidence="14">IN212</strain>
    </source>
</reference>
<evidence type="ECO:0000256" key="3">
    <source>
        <dbReference type="ARBA" id="ARBA00022598"/>
    </source>
</evidence>
<dbReference type="InterPro" id="IPR009080">
    <property type="entry name" value="tRNAsynth_Ia_anticodon-bd"/>
</dbReference>
<feature type="non-terminal residue" evidence="14">
    <location>
        <position position="741"/>
    </location>
</feature>
<dbReference type="Pfam" id="PF09334">
    <property type="entry name" value="tRNA-synt_1g"/>
    <property type="match status" value="1"/>
</dbReference>
<evidence type="ECO:0000313" key="15">
    <source>
        <dbReference type="Proteomes" id="UP000789396"/>
    </source>
</evidence>
<dbReference type="SUPFAM" id="SSF47323">
    <property type="entry name" value="Anticodon-binding domain of a subclass of class I aminoacyl-tRNA synthetases"/>
    <property type="match status" value="1"/>
</dbReference>
<dbReference type="InterPro" id="IPR014729">
    <property type="entry name" value="Rossmann-like_a/b/a_fold"/>
</dbReference>
<dbReference type="GO" id="GO:0006431">
    <property type="term" value="P:methionyl-tRNA aminoacylation"/>
    <property type="evidence" value="ECO:0007669"/>
    <property type="project" value="InterPro"/>
</dbReference>
<evidence type="ECO:0000256" key="10">
    <source>
        <dbReference type="RuleBase" id="RU363039"/>
    </source>
</evidence>
<comment type="caution">
    <text evidence="14">The sequence shown here is derived from an EMBL/GenBank/DDBJ whole genome shotgun (WGS) entry which is preliminary data.</text>
</comment>
<feature type="domain" description="Acyltransferase C-terminal" evidence="12">
    <location>
        <begin position="176"/>
        <end position="217"/>
    </location>
</feature>
<dbReference type="GO" id="GO:0004825">
    <property type="term" value="F:methionine-tRNA ligase activity"/>
    <property type="evidence" value="ECO:0007669"/>
    <property type="project" value="UniProtKB-EC"/>
</dbReference>
<dbReference type="SUPFAM" id="SSF69593">
    <property type="entry name" value="Glycerol-3-phosphate (1)-acyltransferase"/>
    <property type="match status" value="1"/>
</dbReference>
<comment type="catalytic activity">
    <reaction evidence="9">
        <text>tRNA(Met) + L-methionine + ATP = L-methionyl-tRNA(Met) + AMP + diphosphate</text>
        <dbReference type="Rhea" id="RHEA:13481"/>
        <dbReference type="Rhea" id="RHEA-COMP:9667"/>
        <dbReference type="Rhea" id="RHEA-COMP:9698"/>
        <dbReference type="ChEBI" id="CHEBI:30616"/>
        <dbReference type="ChEBI" id="CHEBI:33019"/>
        <dbReference type="ChEBI" id="CHEBI:57844"/>
        <dbReference type="ChEBI" id="CHEBI:78442"/>
        <dbReference type="ChEBI" id="CHEBI:78530"/>
        <dbReference type="ChEBI" id="CHEBI:456215"/>
        <dbReference type="EC" id="6.1.1.10"/>
    </reaction>
</comment>
<dbReference type="OrthoDB" id="5844513at2759"/>
<name>A0A9N9ASB5_9GLOM</name>
<keyword evidence="5 10" id="KW-0067">ATP-binding</keyword>
<dbReference type="SUPFAM" id="SSF52374">
    <property type="entry name" value="Nucleotidylyl transferase"/>
    <property type="match status" value="1"/>
</dbReference>
<evidence type="ECO:0000259" key="11">
    <source>
        <dbReference type="Pfam" id="PF09334"/>
    </source>
</evidence>
<feature type="domain" description="Methionyl-tRNA synthetase anticodon-binding" evidence="13">
    <location>
        <begin position="480"/>
        <end position="627"/>
    </location>
</feature>
<sequence>MKILEYISQALRLCFYGTALFRGHITFSGDKIPSDESAIVISNHQSFSDFYIQLKKIFKTIKAYAAPIWIVNFVEGTRLTSKKLLEERGLPILRNLLVPRTKGFVACIRHLRNAHVQYVYGTRHYFYIILNSENLEITYNHYLYLDFTIAYRHITQGLQFPPNLLQVHSYSPLSPPWTFHVHIRRYAIKDLPQEDEKLSEWVRQIFVEKDALLEDMKTRWTQSEKLEDQCDFCGQLLNSVELINPRCKTDSSTPITRKSEHMFLDLTKLQPKVENWIEKASVEGKWSANSKNITQSWLKEGLKPRCITRDLSWGTPVPLEGMKGKSNITFDMQSYLSITANYTNEWEKWWKNPDQVKLYQFMGKDNVPFHTVMFPSSLLGTDEEWTLLHHISTTEYLNYENTKFSKSRNIGVFGDDAKDTGIPVSVWRYYLISSRPETNDSIFTWKEFIVRNNNELLANLGNFVNRVMKFVAAKYASTIPSFSYDSESEQTLIKNINNLLTNYIEALENIKLRAGLETAMEISREGNGYLQESKLDNALFANNPEKCASVIGVSINLIYLLSALFSPYMPSVTESIARQLNAPLRNIPDTFTMDIEAGHQIGKAEYLFKRIDEKMAEEYSKKFGGESKDNDKKAAKKNKKASKTANNVIATEIRAFQDKDIMDIDTNQDETLDEILDESNDRLTLNQAIEILSIAEKQMTDEINIMEMERNELFQDIQSDLRYGRIGPKGLNEADIIEDLK</sequence>
<dbReference type="InterPro" id="IPR032098">
    <property type="entry name" value="Acyltransf_C"/>
</dbReference>
<keyword evidence="3 10" id="KW-0436">Ligase</keyword>
<dbReference type="Proteomes" id="UP000789396">
    <property type="component" value="Unassembled WGS sequence"/>
</dbReference>
<gene>
    <name evidence="14" type="ORF">RFULGI_LOCUS4141</name>
</gene>
<accession>A0A9N9ASB5</accession>
<dbReference type="Gene3D" id="3.40.50.620">
    <property type="entry name" value="HUPs"/>
    <property type="match status" value="1"/>
</dbReference>
<evidence type="ECO:0000256" key="4">
    <source>
        <dbReference type="ARBA" id="ARBA00022741"/>
    </source>
</evidence>
<evidence type="ECO:0000259" key="12">
    <source>
        <dbReference type="Pfam" id="PF16076"/>
    </source>
</evidence>
<dbReference type="NCBIfam" id="TIGR00398">
    <property type="entry name" value="metG"/>
    <property type="match status" value="1"/>
</dbReference>
<dbReference type="GO" id="GO:0005829">
    <property type="term" value="C:cytosol"/>
    <property type="evidence" value="ECO:0007669"/>
    <property type="project" value="TreeGrafter"/>
</dbReference>
<dbReference type="PANTHER" id="PTHR45765:SF1">
    <property type="entry name" value="METHIONINE--TRNA LIGASE, CYTOPLASMIC"/>
    <property type="match status" value="1"/>
</dbReference>
<dbReference type="InterPro" id="IPR015413">
    <property type="entry name" value="Methionyl/Leucyl_tRNA_Synth"/>
</dbReference>
<dbReference type="Gene3D" id="1.10.730.10">
    <property type="entry name" value="Isoleucyl-tRNA Synthetase, Domain 1"/>
    <property type="match status" value="1"/>
</dbReference>
<evidence type="ECO:0000256" key="6">
    <source>
        <dbReference type="ARBA" id="ARBA00022917"/>
    </source>
</evidence>
<evidence type="ECO:0000259" key="13">
    <source>
        <dbReference type="Pfam" id="PF19303"/>
    </source>
</evidence>
<keyword evidence="6 10" id="KW-0648">Protein biosynthesis</keyword>
<dbReference type="EMBL" id="CAJVPZ010003991">
    <property type="protein sequence ID" value="CAG8539142.1"/>
    <property type="molecule type" value="Genomic_DNA"/>
</dbReference>
<evidence type="ECO:0000256" key="2">
    <source>
        <dbReference type="ARBA" id="ARBA00012838"/>
    </source>
</evidence>
<keyword evidence="4 10" id="KW-0547">Nucleotide-binding</keyword>
<dbReference type="CDD" id="cd07957">
    <property type="entry name" value="Anticodon_Ia_Met"/>
    <property type="match status" value="1"/>
</dbReference>
<dbReference type="FunFam" id="1.10.730.10:FF:000037">
    <property type="entry name" value="Methionyl-tRNA synthetase"/>
    <property type="match status" value="1"/>
</dbReference>
<protein>
    <recommendedName>
        <fullName evidence="2">methionine--tRNA ligase</fullName>
        <ecNumber evidence="2">6.1.1.10</ecNumber>
    </recommendedName>
    <alternativeName>
        <fullName evidence="8">Methionyl-tRNA synthetase</fullName>
    </alternativeName>
</protein>
<dbReference type="PRINTS" id="PR01041">
    <property type="entry name" value="TRNASYNTHMET"/>
</dbReference>
<dbReference type="PANTHER" id="PTHR45765">
    <property type="entry name" value="METHIONINE--TRNA LIGASE"/>
    <property type="match status" value="1"/>
</dbReference>
<proteinExistence type="inferred from homology"/>
<comment type="similarity">
    <text evidence="1 10">Belongs to the class-I aminoacyl-tRNA synthetase family.</text>
</comment>
<dbReference type="CDD" id="cd07990">
    <property type="entry name" value="LPLAT_LCLAT1-like"/>
    <property type="match status" value="1"/>
</dbReference>
<dbReference type="Pfam" id="PF16076">
    <property type="entry name" value="Acyltransf_C"/>
    <property type="match status" value="1"/>
</dbReference>
<organism evidence="14 15">
    <name type="scientific">Racocetra fulgida</name>
    <dbReference type="NCBI Taxonomy" id="60492"/>
    <lineage>
        <taxon>Eukaryota</taxon>
        <taxon>Fungi</taxon>
        <taxon>Fungi incertae sedis</taxon>
        <taxon>Mucoromycota</taxon>
        <taxon>Glomeromycotina</taxon>
        <taxon>Glomeromycetes</taxon>
        <taxon>Diversisporales</taxon>
        <taxon>Gigasporaceae</taxon>
        <taxon>Racocetra</taxon>
    </lineage>
</organism>
<evidence type="ECO:0000256" key="5">
    <source>
        <dbReference type="ARBA" id="ARBA00022840"/>
    </source>
</evidence>
<evidence type="ECO:0000256" key="9">
    <source>
        <dbReference type="ARBA" id="ARBA00047364"/>
    </source>
</evidence>
<feature type="domain" description="Methionyl/Leucyl tRNA synthetase" evidence="11">
    <location>
        <begin position="223"/>
        <end position="468"/>
    </location>
</feature>
<evidence type="ECO:0000256" key="8">
    <source>
        <dbReference type="ARBA" id="ARBA00030904"/>
    </source>
</evidence>
<dbReference type="Pfam" id="PF19303">
    <property type="entry name" value="Anticodon_3"/>
    <property type="match status" value="1"/>
</dbReference>
<dbReference type="InterPro" id="IPR041872">
    <property type="entry name" value="Anticodon_Met"/>
</dbReference>
<dbReference type="GO" id="GO:0017101">
    <property type="term" value="C:aminoacyl-tRNA synthetase multienzyme complex"/>
    <property type="evidence" value="ECO:0007669"/>
    <property type="project" value="TreeGrafter"/>
</dbReference>
<dbReference type="InterPro" id="IPR033911">
    <property type="entry name" value="MetRS_core"/>
</dbReference>
<evidence type="ECO:0000256" key="7">
    <source>
        <dbReference type="ARBA" id="ARBA00023146"/>
    </source>
</evidence>